<reference evidence="1" key="1">
    <citation type="submission" date="2023-10" db="EMBL/GenBank/DDBJ databases">
        <authorList>
            <person name="Chen Y."/>
            <person name="Shah S."/>
            <person name="Dougan E. K."/>
            <person name="Thang M."/>
            <person name="Chan C."/>
        </authorList>
    </citation>
    <scope>NUCLEOTIDE SEQUENCE [LARGE SCALE GENOMIC DNA]</scope>
</reference>
<proteinExistence type="predicted"/>
<comment type="caution">
    <text evidence="1">The sequence shown here is derived from an EMBL/GenBank/DDBJ whole genome shotgun (WGS) entry which is preliminary data.</text>
</comment>
<feature type="non-terminal residue" evidence="1">
    <location>
        <position position="1"/>
    </location>
</feature>
<keyword evidence="2" id="KW-1185">Reference proteome</keyword>
<name>A0ABN9TLB2_9DINO</name>
<accession>A0ABN9TLB2</accession>
<evidence type="ECO:0000313" key="2">
    <source>
        <dbReference type="Proteomes" id="UP001189429"/>
    </source>
</evidence>
<evidence type="ECO:0000313" key="1">
    <source>
        <dbReference type="EMBL" id="CAK0846778.1"/>
    </source>
</evidence>
<gene>
    <name evidence="1" type="ORF">PCOR1329_LOCUS40188</name>
</gene>
<dbReference type="EMBL" id="CAUYUJ010014846">
    <property type="protein sequence ID" value="CAK0846778.1"/>
    <property type="molecule type" value="Genomic_DNA"/>
</dbReference>
<organism evidence="1 2">
    <name type="scientific">Prorocentrum cordatum</name>
    <dbReference type="NCBI Taxonomy" id="2364126"/>
    <lineage>
        <taxon>Eukaryota</taxon>
        <taxon>Sar</taxon>
        <taxon>Alveolata</taxon>
        <taxon>Dinophyceae</taxon>
        <taxon>Prorocentrales</taxon>
        <taxon>Prorocentraceae</taxon>
        <taxon>Prorocentrum</taxon>
    </lineage>
</organism>
<sequence length="109" mass="12206">DADLTSAERQVEERLDRFFGDGAAWEKVRGALGDLRLCLEAMGAARCRRFQVKVRLRVFPSGPVSWRLAAHPPDGGCKVSVRQLRGSEEDLWGRGSRKSVRGSLKRRVV</sequence>
<protein>
    <submittedName>
        <fullName evidence="1">Uncharacterized protein</fullName>
    </submittedName>
</protein>
<dbReference type="Proteomes" id="UP001189429">
    <property type="component" value="Unassembled WGS sequence"/>
</dbReference>